<name>A0A251U2P1_HELAN</name>
<dbReference type="AlphaFoldDB" id="A0A251U2P1"/>
<dbReference type="STRING" id="4232.A0A251U2P1"/>
<proteinExistence type="predicted"/>
<keyword evidence="3" id="KW-1185">Reference proteome</keyword>
<dbReference type="FunCoup" id="A0A251U2P1">
    <property type="interactions" value="1900"/>
</dbReference>
<protein>
    <submittedName>
        <fullName evidence="2">Uncharacterized protein</fullName>
    </submittedName>
</protein>
<organism evidence="2 3">
    <name type="scientific">Helianthus annuus</name>
    <name type="common">Common sunflower</name>
    <dbReference type="NCBI Taxonomy" id="4232"/>
    <lineage>
        <taxon>Eukaryota</taxon>
        <taxon>Viridiplantae</taxon>
        <taxon>Streptophyta</taxon>
        <taxon>Embryophyta</taxon>
        <taxon>Tracheophyta</taxon>
        <taxon>Spermatophyta</taxon>
        <taxon>Magnoliopsida</taxon>
        <taxon>eudicotyledons</taxon>
        <taxon>Gunneridae</taxon>
        <taxon>Pentapetalae</taxon>
        <taxon>asterids</taxon>
        <taxon>campanulids</taxon>
        <taxon>Asterales</taxon>
        <taxon>Asteraceae</taxon>
        <taxon>Asteroideae</taxon>
        <taxon>Heliantheae alliance</taxon>
        <taxon>Heliantheae</taxon>
        <taxon>Helianthus</taxon>
    </lineage>
</organism>
<dbReference type="OrthoDB" id="781489at2759"/>
<gene>
    <name evidence="2" type="ORF">HannXRQ_Chr08g0214131</name>
    <name evidence="1" type="ORF">HanXRQr2_Chr08g0324491</name>
</gene>
<dbReference type="EMBL" id="MNCJ02000323">
    <property type="protein sequence ID" value="KAF5794114.1"/>
    <property type="molecule type" value="Genomic_DNA"/>
</dbReference>
<evidence type="ECO:0000313" key="2">
    <source>
        <dbReference type="EMBL" id="OTG17617.1"/>
    </source>
</evidence>
<accession>A0A251U2P1</accession>
<dbReference type="PANTHER" id="PTHR34539">
    <property type="entry name" value="T6J4.11 PROTEIN"/>
    <property type="match status" value="1"/>
</dbReference>
<reference evidence="1" key="3">
    <citation type="submission" date="2020-06" db="EMBL/GenBank/DDBJ databases">
        <title>Helianthus annuus Genome sequencing and assembly Release 2.</title>
        <authorList>
            <person name="Gouzy J."/>
            <person name="Langlade N."/>
            <person name="Munos S."/>
        </authorList>
    </citation>
    <scope>NUCLEOTIDE SEQUENCE</scope>
    <source>
        <tissue evidence="1">Leaves</tissue>
    </source>
</reference>
<dbReference type="InParanoid" id="A0A251U2P1"/>
<reference evidence="2" key="2">
    <citation type="submission" date="2017-02" db="EMBL/GenBank/DDBJ databases">
        <title>Sunflower complete genome.</title>
        <authorList>
            <person name="Langlade N."/>
            <person name="Munos S."/>
        </authorList>
    </citation>
    <scope>NUCLEOTIDE SEQUENCE [LARGE SCALE GENOMIC DNA]</scope>
    <source>
        <tissue evidence="2">Leaves</tissue>
    </source>
</reference>
<dbReference type="PANTHER" id="PTHR34539:SF19">
    <property type="entry name" value="T6J4.11 PROTEIN"/>
    <property type="match status" value="1"/>
</dbReference>
<evidence type="ECO:0000313" key="3">
    <source>
        <dbReference type="Proteomes" id="UP000215914"/>
    </source>
</evidence>
<evidence type="ECO:0000313" key="1">
    <source>
        <dbReference type="EMBL" id="KAF5794114.1"/>
    </source>
</evidence>
<dbReference type="Gramene" id="mRNA:HanXRQr2_Chr08g0324491">
    <property type="protein sequence ID" value="CDS:HanXRQr2_Chr08g0324491.1"/>
    <property type="gene ID" value="HanXRQr2_Chr08g0324491"/>
</dbReference>
<dbReference type="Proteomes" id="UP000215914">
    <property type="component" value="Chromosome 8"/>
</dbReference>
<dbReference type="EMBL" id="CM007897">
    <property type="protein sequence ID" value="OTG17617.1"/>
    <property type="molecule type" value="Genomic_DNA"/>
</dbReference>
<reference evidence="1 3" key="1">
    <citation type="journal article" date="2017" name="Nature">
        <title>The sunflower genome provides insights into oil metabolism, flowering and Asterid evolution.</title>
        <authorList>
            <person name="Badouin H."/>
            <person name="Gouzy J."/>
            <person name="Grassa C.J."/>
            <person name="Murat F."/>
            <person name="Staton S.E."/>
            <person name="Cottret L."/>
            <person name="Lelandais-Briere C."/>
            <person name="Owens G.L."/>
            <person name="Carrere S."/>
            <person name="Mayjonade B."/>
            <person name="Legrand L."/>
            <person name="Gill N."/>
            <person name="Kane N.C."/>
            <person name="Bowers J.E."/>
            <person name="Hubner S."/>
            <person name="Bellec A."/>
            <person name="Berard A."/>
            <person name="Berges H."/>
            <person name="Blanchet N."/>
            <person name="Boniface M.C."/>
            <person name="Brunel D."/>
            <person name="Catrice O."/>
            <person name="Chaidir N."/>
            <person name="Claudel C."/>
            <person name="Donnadieu C."/>
            <person name="Faraut T."/>
            <person name="Fievet G."/>
            <person name="Helmstetter N."/>
            <person name="King M."/>
            <person name="Knapp S.J."/>
            <person name="Lai Z."/>
            <person name="Le Paslier M.C."/>
            <person name="Lippi Y."/>
            <person name="Lorenzon L."/>
            <person name="Mandel J.R."/>
            <person name="Marage G."/>
            <person name="Marchand G."/>
            <person name="Marquand E."/>
            <person name="Bret-Mestries E."/>
            <person name="Morien E."/>
            <person name="Nambeesan S."/>
            <person name="Nguyen T."/>
            <person name="Pegot-Espagnet P."/>
            <person name="Pouilly N."/>
            <person name="Raftis F."/>
            <person name="Sallet E."/>
            <person name="Schiex T."/>
            <person name="Thomas J."/>
            <person name="Vandecasteele C."/>
            <person name="Vares D."/>
            <person name="Vear F."/>
            <person name="Vautrin S."/>
            <person name="Crespi M."/>
            <person name="Mangin B."/>
            <person name="Burke J.M."/>
            <person name="Salse J."/>
            <person name="Munos S."/>
            <person name="Vincourt P."/>
            <person name="Rieseberg L.H."/>
            <person name="Langlade N.B."/>
        </authorList>
    </citation>
    <scope>NUCLEOTIDE SEQUENCE [LARGE SCALE GENOMIC DNA]</scope>
    <source>
        <strain evidence="3">cv. SF193</strain>
        <tissue evidence="1">Leaves</tissue>
    </source>
</reference>
<sequence>MESLSSKKRVRNSDESGLDSLEAKRILLDILDDSAVSTPSHDLDSFMKTFQDEISPAPTTEVAGINSGDRPELGFLFEASDDELGLPPTETNTRVLAESVELSELWGLDEQFLSYDSFESEFVYDGDNINNGEYVTLDGLFDHTDVGFGSSDLTWRPETLPAQ</sequence>
<dbReference type="OMA" id="WRPEFLP"/>